<evidence type="ECO:0000256" key="9">
    <source>
        <dbReference type="SAM" id="SignalP"/>
    </source>
</evidence>
<evidence type="ECO:0000259" key="10">
    <source>
        <dbReference type="Pfam" id="PF04083"/>
    </source>
</evidence>
<keyword evidence="4 7" id="KW-0442">Lipid degradation</keyword>
<feature type="domain" description="Partial AB-hydrolase lipase" evidence="10">
    <location>
        <begin position="91"/>
        <end position="150"/>
    </location>
</feature>
<evidence type="ECO:0000256" key="6">
    <source>
        <dbReference type="ARBA" id="ARBA00023180"/>
    </source>
</evidence>
<dbReference type="AlphaFoldDB" id="A0A8D8Z601"/>
<dbReference type="Pfam" id="PF12146">
    <property type="entry name" value="Hydrolase_4"/>
    <property type="match status" value="1"/>
</dbReference>
<keyword evidence="5" id="KW-0443">Lipid metabolism</keyword>
<feature type="active site" description="Charge relay system" evidence="8">
    <location>
        <position position="350"/>
    </location>
</feature>
<evidence type="ECO:0000256" key="3">
    <source>
        <dbReference type="ARBA" id="ARBA00022801"/>
    </source>
</evidence>
<accession>A0A8D8Z601</accession>
<proteinExistence type="inferred from homology"/>
<dbReference type="GO" id="GO:0016042">
    <property type="term" value="P:lipid catabolic process"/>
    <property type="evidence" value="ECO:0007669"/>
    <property type="project" value="UniProtKB-KW"/>
</dbReference>
<dbReference type="FunFam" id="3.40.50.1820:FF:000057">
    <property type="entry name" value="Lipase"/>
    <property type="match status" value="1"/>
</dbReference>
<sequence length="407" mass="47284">MQNIKFLLFGLFYFIQIECQFKYRYNSFYKEPRHVPIMDRLTKRINEIQTNWQKRLTESRHRQRSIQTNLINGDLSNDVEAVFPSAYQTTEDLVRKEGYPVEDHNVTTEDGYILTMHRIPGPPENPLPYGKPVVFVQHGILCSSTDWVIAGPNKSLGYILADQGFDVWLGNARGNTYSRKHMYYNPENHTKTFWDFSWHEMGVYDLPVVIDYILAMTGQPKLSYIGHSMGTTMFYVLLSEKPEYNDKITVMIGMAPIAFINHVKSPVIRFLATISDPLATVLPLILAHTPAGASSKQLTHYSQLMKLDRTFQQYDLGWLGNWRKYGQLRPPSYQLNNVKVPVALFYSNNDWLAPGEDVDVLSRKLPNVIGKFRVPLKRFNHLDFMWAIDVKTLLYDDVVKVLRKYNR</sequence>
<comment type="similarity">
    <text evidence="1 7">Belongs to the AB hydrolase superfamily. Lipase family.</text>
</comment>
<keyword evidence="6" id="KW-0325">Glycoprotein</keyword>
<organism evidence="12">
    <name type="scientific">Cacopsylla melanoneura</name>
    <dbReference type="NCBI Taxonomy" id="428564"/>
    <lineage>
        <taxon>Eukaryota</taxon>
        <taxon>Metazoa</taxon>
        <taxon>Ecdysozoa</taxon>
        <taxon>Arthropoda</taxon>
        <taxon>Hexapoda</taxon>
        <taxon>Insecta</taxon>
        <taxon>Pterygota</taxon>
        <taxon>Neoptera</taxon>
        <taxon>Paraneoptera</taxon>
        <taxon>Hemiptera</taxon>
        <taxon>Sternorrhyncha</taxon>
        <taxon>Psylloidea</taxon>
        <taxon>Psyllidae</taxon>
        <taxon>Psyllinae</taxon>
        <taxon>Cacopsylla</taxon>
    </lineage>
</organism>
<dbReference type="InterPro" id="IPR025483">
    <property type="entry name" value="Lipase_euk"/>
</dbReference>
<dbReference type="Pfam" id="PF04083">
    <property type="entry name" value="Abhydro_lipase"/>
    <property type="match status" value="1"/>
</dbReference>
<feature type="signal peptide" evidence="9">
    <location>
        <begin position="1"/>
        <end position="19"/>
    </location>
</feature>
<feature type="domain" description="Serine aminopeptidase S33" evidence="11">
    <location>
        <begin position="155"/>
        <end position="365"/>
    </location>
</feature>
<feature type="chain" id="PRO_5034276100" description="Lipase" evidence="9">
    <location>
        <begin position="20"/>
        <end position="407"/>
    </location>
</feature>
<evidence type="ECO:0000256" key="5">
    <source>
        <dbReference type="ARBA" id="ARBA00023098"/>
    </source>
</evidence>
<dbReference type="EMBL" id="HBUF01418336">
    <property type="protein sequence ID" value="CAG6740317.1"/>
    <property type="molecule type" value="Transcribed_RNA"/>
</dbReference>
<evidence type="ECO:0000256" key="2">
    <source>
        <dbReference type="ARBA" id="ARBA00022729"/>
    </source>
</evidence>
<name>A0A8D8Z601_9HEMI</name>
<dbReference type="PANTHER" id="PTHR11005">
    <property type="entry name" value="LYSOSOMAL ACID LIPASE-RELATED"/>
    <property type="match status" value="1"/>
</dbReference>
<dbReference type="SUPFAM" id="SSF53474">
    <property type="entry name" value="alpha/beta-Hydrolases"/>
    <property type="match status" value="1"/>
</dbReference>
<evidence type="ECO:0000259" key="11">
    <source>
        <dbReference type="Pfam" id="PF12146"/>
    </source>
</evidence>
<dbReference type="Gene3D" id="3.40.50.1820">
    <property type="entry name" value="alpha/beta hydrolase"/>
    <property type="match status" value="2"/>
</dbReference>
<evidence type="ECO:0000256" key="8">
    <source>
        <dbReference type="PIRSR" id="PIRSR000862-1"/>
    </source>
</evidence>
<dbReference type="GO" id="GO:0016788">
    <property type="term" value="F:hydrolase activity, acting on ester bonds"/>
    <property type="evidence" value="ECO:0007669"/>
    <property type="project" value="InterPro"/>
</dbReference>
<feature type="active site" description="Charge relay system" evidence="8">
    <location>
        <position position="381"/>
    </location>
</feature>
<keyword evidence="2 9" id="KW-0732">Signal</keyword>
<reference evidence="12" key="1">
    <citation type="submission" date="2021-05" db="EMBL/GenBank/DDBJ databases">
        <authorList>
            <person name="Alioto T."/>
            <person name="Alioto T."/>
            <person name="Gomez Garrido J."/>
        </authorList>
    </citation>
    <scope>NUCLEOTIDE SEQUENCE</scope>
</reference>
<evidence type="ECO:0000256" key="4">
    <source>
        <dbReference type="ARBA" id="ARBA00022963"/>
    </source>
</evidence>
<evidence type="ECO:0000313" key="12">
    <source>
        <dbReference type="EMBL" id="CAG6740317.1"/>
    </source>
</evidence>
<dbReference type="PIRSF" id="PIRSF000862">
    <property type="entry name" value="Steryl_ester_lip"/>
    <property type="match status" value="1"/>
</dbReference>
<dbReference type="InterPro" id="IPR029058">
    <property type="entry name" value="AB_hydrolase_fold"/>
</dbReference>
<evidence type="ECO:0000256" key="1">
    <source>
        <dbReference type="ARBA" id="ARBA00010701"/>
    </source>
</evidence>
<evidence type="ECO:0000256" key="7">
    <source>
        <dbReference type="PIRNR" id="PIRNR000862"/>
    </source>
</evidence>
<protein>
    <recommendedName>
        <fullName evidence="7">Lipase</fullName>
    </recommendedName>
</protein>
<feature type="active site" description="Nucleophile" evidence="8">
    <location>
        <position position="228"/>
    </location>
</feature>
<keyword evidence="3 7" id="KW-0378">Hydrolase</keyword>
<dbReference type="InterPro" id="IPR006693">
    <property type="entry name" value="AB_hydrolase_lipase"/>
</dbReference>
<dbReference type="InterPro" id="IPR022742">
    <property type="entry name" value="Hydrolase_4"/>
</dbReference>